<dbReference type="InterPro" id="IPR022830">
    <property type="entry name" value="Indigdn_synthA-like"/>
</dbReference>
<keyword evidence="9" id="KW-0862">Zinc</keyword>
<dbReference type="SMART" id="SM01100">
    <property type="entry name" value="CRAL_TRIO_N"/>
    <property type="match status" value="1"/>
</dbReference>
<dbReference type="SUPFAM" id="SSF46938">
    <property type="entry name" value="CRAL/TRIO N-terminal domain"/>
    <property type="match status" value="1"/>
</dbReference>
<dbReference type="PRINTS" id="PR00932">
    <property type="entry name" value="AMINO1PTASE"/>
</dbReference>
<proteinExistence type="inferred from homology"/>
<dbReference type="Pfam" id="PF00650">
    <property type="entry name" value="CRAL_TRIO"/>
    <property type="match status" value="1"/>
</dbReference>
<evidence type="ECO:0000256" key="7">
    <source>
        <dbReference type="ARBA" id="ARBA00022723"/>
    </source>
</evidence>
<sequence length="1702" mass="189966">MSASALQQAQGFLDFVNESPTPYHVVSTVKKELKEHGFQELSERANWAGTIKKNSKYFVTRNASSLIAFAVGGEYQPGNGFAMVGGHTDSPVLRIKPISKQTKEGYHQIGVEPYGGGIWHTWFDRDLSVAGRVFVNYPDTGKCVAKLVKINRPLLRIPTLAIHLTKDRYVKFEFNKETQFKPIAGLVNSSSLSDSPDSSKPAAAKDGCCKGEDLTEEEFHSVKSTIERHNKELLDLISQELDIEPSQIEDFELVLYDTQPSCLGGMKNEFIFSPRLDNQVTCYSATEALVKSVADGKLAKSSGIQLISLFDHEEIGSLSAQGADSSFLPNVLERLTRLTANPQVDLTSELPSSYFLTTMAKSFMISSDMAHGVNPNYTENYEAYNRPHLNDGPVIKINANQRYVTNSAGIVLLKKIGNLSKVPLQLFVIRNDSPCGSTIGPMISAKLGVRTLDLGNPQLSMHSIRETCGAADIEKLVALFESYFENYSSLEDTISASTILAMPNVLEAEGEDQRSVVHWDELQKVLEMQCHIDQYDVEQMNEDEVPNFLDTKKKLINIEVPQVLLYQKDPSKREKFLAKVDELIRRICMKFPSPKVSVVLASTTPTEVDYNSIANREEVVEYYQIPDDPKVLSVSLREQVKTSKRFIFPDITVFDKTRYHEFERNEIGDTHRLSDLKDKEWAKDGGKNPVEVEDDTWLERKEKTVEKGESLYKFGEDDDFHSALEDKQFVVDNAIWIACAMAKEVERLIRQNGAIPASIGFVKGVPTVGLNESEIELLGLPDIYNVKITRRDFANVLTRKLTGGTTIAGTMILANIAGVDVFATGGLGGVSRPWTLADVSADLDELSKTPVAVVCSGPKSILDIKRTMEYLETKGVPVATYIDEDMKNSLELAIRTRLDDLKALSTPESHNEINRIWESQGINVPGFYVRDSGNGYVFCAPAPVEAAMDREAIDGVIEEALRLAEEKNVTGKHLTPFMLQTLYDKTNGASAKCNVTFVKNNTVLGSKIASDLCLVKGGKRSLVQPQFETVEPAKHEVRATAKTTTTTPLNPSAVVIGSVALDTMCQFPAEKIKFGDSNPGSIGKGSIGGVGFNVALAASCYDPSHPAVLISALNKNDNAGDFILKQFDRFSMPQQGIIHLPGEATAQYISMHDSKGSLALACADMDIIEKIPSAQLLTIYTSFAESGKFEDIDNWFNVLDSLGVGGDFRERLSHASHRFPLIATYLHQGVFQQAFQLLPFFPNILVKDGANGFSNMTSVQLPPGRVETLTDDQEHVLKQVWMYMLHFQGYNIKPPGPLLRSNSINSTRSAKTHEAPAPVEKKEKKKGGFLGRLKRNKGTDEISQPHHSRHSQEALKRTLSNQSAIDPNVKHSTDLGVHSALRSLNPKETEEGFWNALRHDSPDNFMLRFIRARKWDVDNSLLMLAHSIEWRIDESRVDQVLRASELGCLEKKQEGVLTQFRSGKCIIRGRDKKGRPIVIVRPRFHHSSDQTFEEVEVFTLLLIEYARLMLTEPIDQCALIFDLKGFTMANMDYEPVKYMIKAFEAHYPESLGILLIHRAPWIFNGIWQIVKNWLDPVVASKINFTKHASDLEKFIDNKQILKEMGGSDDYEYKYLEPTKEANGLATNDKAMVTSSETQRESLRKEFVNKTIEWIEASDVATSKKLLQERIAISKQLSENYRTFDGCVRNRGVYDRLGDITFG</sequence>
<keyword evidence="6" id="KW-0645">Protease</keyword>
<accession>A0A1E3NN66</accession>
<keyword evidence="10" id="KW-0482">Metalloprotease</keyword>
<dbReference type="OrthoDB" id="9880441at2759"/>
<comment type="similarity">
    <text evidence="3">Belongs to the peptidase M18 family.</text>
</comment>
<dbReference type="Gene3D" id="3.40.1790.10">
    <property type="entry name" value="Indigoidine synthase domain"/>
    <property type="match status" value="1"/>
</dbReference>
<dbReference type="SUPFAM" id="SSF53613">
    <property type="entry name" value="Ribokinase-like"/>
    <property type="match status" value="1"/>
</dbReference>
<evidence type="ECO:0000256" key="2">
    <source>
        <dbReference type="ARBA" id="ARBA00001947"/>
    </source>
</evidence>
<keyword evidence="5" id="KW-0031">Aminopeptidase</keyword>
<evidence type="ECO:0000256" key="10">
    <source>
        <dbReference type="ARBA" id="ARBA00023049"/>
    </source>
</evidence>
<dbReference type="PANTHER" id="PTHR28570:SF3">
    <property type="entry name" value="ASPARTYL AMINOPEPTIDASE"/>
    <property type="match status" value="1"/>
</dbReference>
<keyword evidence="8" id="KW-0378">Hydrolase</keyword>
<protein>
    <recommendedName>
        <fullName evidence="4">aspartyl aminopeptidase</fullName>
        <ecNumber evidence="4">3.4.11.21</ecNumber>
    </recommendedName>
</protein>
<dbReference type="RefSeq" id="XP_019017996.1">
    <property type="nucleotide sequence ID" value="XM_019163343.1"/>
</dbReference>
<dbReference type="CDD" id="cd00170">
    <property type="entry name" value="SEC14"/>
    <property type="match status" value="1"/>
</dbReference>
<dbReference type="GO" id="GO:0000324">
    <property type="term" value="C:fungal-type vacuole"/>
    <property type="evidence" value="ECO:0007669"/>
    <property type="project" value="TreeGrafter"/>
</dbReference>
<dbReference type="SUPFAM" id="SSF52087">
    <property type="entry name" value="CRAL/TRIO domain"/>
    <property type="match status" value="1"/>
</dbReference>
<dbReference type="NCBIfam" id="NF002759">
    <property type="entry name" value="PRK02813.1"/>
    <property type="match status" value="1"/>
</dbReference>
<evidence type="ECO:0000256" key="6">
    <source>
        <dbReference type="ARBA" id="ARBA00022670"/>
    </source>
</evidence>
<dbReference type="SUPFAM" id="SSF53187">
    <property type="entry name" value="Zn-dependent exopeptidases"/>
    <property type="match status" value="1"/>
</dbReference>
<evidence type="ECO:0000313" key="13">
    <source>
        <dbReference type="EMBL" id="ODQ46883.1"/>
    </source>
</evidence>
<organism evidence="13 14">
    <name type="scientific">Pichia membranifaciens NRRL Y-2026</name>
    <dbReference type="NCBI Taxonomy" id="763406"/>
    <lineage>
        <taxon>Eukaryota</taxon>
        <taxon>Fungi</taxon>
        <taxon>Dikarya</taxon>
        <taxon>Ascomycota</taxon>
        <taxon>Saccharomycotina</taxon>
        <taxon>Pichiomycetes</taxon>
        <taxon>Pichiales</taxon>
        <taxon>Pichiaceae</taxon>
        <taxon>Pichia</taxon>
    </lineage>
</organism>
<dbReference type="EC" id="3.4.11.21" evidence="4"/>
<dbReference type="PANTHER" id="PTHR28570">
    <property type="entry name" value="ASPARTYL AMINOPEPTIDASE"/>
    <property type="match status" value="1"/>
</dbReference>
<dbReference type="Pfam" id="PF03765">
    <property type="entry name" value="CRAL_TRIO_N"/>
    <property type="match status" value="1"/>
</dbReference>
<feature type="compositionally biased region" description="Basic and acidic residues" evidence="11">
    <location>
        <begin position="1337"/>
        <end position="1356"/>
    </location>
</feature>
<feature type="domain" description="CRAL-TRIO" evidence="12">
    <location>
        <begin position="1453"/>
        <end position="1612"/>
    </location>
</feature>
<dbReference type="GO" id="GO:0004730">
    <property type="term" value="F:pseudouridylate synthase activity"/>
    <property type="evidence" value="ECO:0007669"/>
    <property type="project" value="InterPro"/>
</dbReference>
<dbReference type="GeneID" id="30180030"/>
<dbReference type="EMBL" id="KV454003">
    <property type="protein sequence ID" value="ODQ46883.1"/>
    <property type="molecule type" value="Genomic_DNA"/>
</dbReference>
<gene>
    <name evidence="13" type="ORF">PICMEDRAFT_59087</name>
</gene>
<dbReference type="InterPro" id="IPR001948">
    <property type="entry name" value="Peptidase_M18"/>
</dbReference>
<dbReference type="SUPFAM" id="SSF110581">
    <property type="entry name" value="Indigoidine synthase A-like"/>
    <property type="match status" value="1"/>
</dbReference>
<dbReference type="InterPro" id="IPR001251">
    <property type="entry name" value="CRAL-TRIO_dom"/>
</dbReference>
<dbReference type="GO" id="GO:0008270">
    <property type="term" value="F:zinc ion binding"/>
    <property type="evidence" value="ECO:0007669"/>
    <property type="project" value="InterPro"/>
</dbReference>
<evidence type="ECO:0000256" key="3">
    <source>
        <dbReference type="ARBA" id="ARBA00008290"/>
    </source>
</evidence>
<dbReference type="InterPro" id="IPR007342">
    <property type="entry name" value="PsuG"/>
</dbReference>
<reference evidence="13 14" key="1">
    <citation type="journal article" date="2016" name="Proc. Natl. Acad. Sci. U.S.A.">
        <title>Comparative genomics of biotechnologically important yeasts.</title>
        <authorList>
            <person name="Riley R."/>
            <person name="Haridas S."/>
            <person name="Wolfe K.H."/>
            <person name="Lopes M.R."/>
            <person name="Hittinger C.T."/>
            <person name="Goeker M."/>
            <person name="Salamov A.A."/>
            <person name="Wisecaver J.H."/>
            <person name="Long T.M."/>
            <person name="Calvey C.H."/>
            <person name="Aerts A.L."/>
            <person name="Barry K.W."/>
            <person name="Choi C."/>
            <person name="Clum A."/>
            <person name="Coughlan A.Y."/>
            <person name="Deshpande S."/>
            <person name="Douglass A.P."/>
            <person name="Hanson S.J."/>
            <person name="Klenk H.-P."/>
            <person name="LaButti K.M."/>
            <person name="Lapidus A."/>
            <person name="Lindquist E.A."/>
            <person name="Lipzen A.M."/>
            <person name="Meier-Kolthoff J.P."/>
            <person name="Ohm R.A."/>
            <person name="Otillar R.P."/>
            <person name="Pangilinan J.L."/>
            <person name="Peng Y."/>
            <person name="Rokas A."/>
            <person name="Rosa C.A."/>
            <person name="Scheuner C."/>
            <person name="Sibirny A.A."/>
            <person name="Slot J.C."/>
            <person name="Stielow J.B."/>
            <person name="Sun H."/>
            <person name="Kurtzman C.P."/>
            <person name="Blackwell M."/>
            <person name="Grigoriev I.V."/>
            <person name="Jeffries T.W."/>
        </authorList>
    </citation>
    <scope>NUCLEOTIDE SEQUENCE [LARGE SCALE GENOMIC DNA]</scope>
    <source>
        <strain evidence="13 14">NRRL Y-2026</strain>
    </source>
</reference>
<feature type="region of interest" description="Disordered" evidence="11">
    <location>
        <begin position="1298"/>
        <end position="1372"/>
    </location>
</feature>
<keyword evidence="7" id="KW-0479">Metal-binding</keyword>
<dbReference type="Pfam" id="PF02127">
    <property type="entry name" value="Peptidase_M18"/>
    <property type="match status" value="1"/>
</dbReference>
<evidence type="ECO:0000313" key="14">
    <source>
        <dbReference type="Proteomes" id="UP000094455"/>
    </source>
</evidence>
<evidence type="ECO:0000256" key="4">
    <source>
        <dbReference type="ARBA" id="ARBA00011965"/>
    </source>
</evidence>
<evidence type="ECO:0000256" key="11">
    <source>
        <dbReference type="SAM" id="MobiDB-lite"/>
    </source>
</evidence>
<evidence type="ECO:0000256" key="5">
    <source>
        <dbReference type="ARBA" id="ARBA00022438"/>
    </source>
</evidence>
<dbReference type="InterPro" id="IPR036273">
    <property type="entry name" value="CRAL/TRIO_N_dom_sf"/>
</dbReference>
<feature type="compositionally biased region" description="Polar residues" evidence="11">
    <location>
        <begin position="1300"/>
        <end position="1309"/>
    </location>
</feature>
<feature type="compositionally biased region" description="Basic residues" evidence="11">
    <location>
        <begin position="1323"/>
        <end position="1336"/>
    </location>
</feature>
<dbReference type="InterPro" id="IPR029056">
    <property type="entry name" value="Ribokinase-like"/>
</dbReference>
<dbReference type="Gene3D" id="3.40.1190.20">
    <property type="match status" value="1"/>
</dbReference>
<dbReference type="InterPro" id="IPR011074">
    <property type="entry name" value="CRAL/TRIO_N_dom"/>
</dbReference>
<dbReference type="SMART" id="SM00516">
    <property type="entry name" value="SEC14"/>
    <property type="match status" value="1"/>
</dbReference>
<dbReference type="FunFam" id="2.30.250.10:FF:000001">
    <property type="entry name" value="Aspartyl aminopeptidase 1"/>
    <property type="match status" value="1"/>
</dbReference>
<comment type="cofactor">
    <cofactor evidence="2">
        <name>Zn(2+)</name>
        <dbReference type="ChEBI" id="CHEBI:29105"/>
    </cofactor>
</comment>
<evidence type="ECO:0000256" key="8">
    <source>
        <dbReference type="ARBA" id="ARBA00022801"/>
    </source>
</evidence>
<feature type="compositionally biased region" description="Basic and acidic residues" evidence="11">
    <location>
        <begin position="1311"/>
        <end position="1322"/>
    </location>
</feature>
<evidence type="ECO:0000259" key="12">
    <source>
        <dbReference type="PROSITE" id="PS50191"/>
    </source>
</evidence>
<dbReference type="Gene3D" id="3.40.630.10">
    <property type="entry name" value="Zn peptidases"/>
    <property type="match status" value="1"/>
</dbReference>
<dbReference type="PROSITE" id="PS50191">
    <property type="entry name" value="CRAL_TRIO"/>
    <property type="match status" value="1"/>
</dbReference>
<comment type="catalytic activity">
    <reaction evidence="1">
        <text>Release of an N-terminal aspartate or glutamate from a peptide, with a preference for aspartate.</text>
        <dbReference type="EC" id="3.4.11.21"/>
    </reaction>
</comment>
<dbReference type="SUPFAM" id="SSF101821">
    <property type="entry name" value="Aminopeptidase/glucanase lid domain"/>
    <property type="match status" value="1"/>
</dbReference>
<name>A0A1E3NN66_9ASCO</name>
<evidence type="ECO:0000256" key="1">
    <source>
        <dbReference type="ARBA" id="ARBA00001335"/>
    </source>
</evidence>
<dbReference type="Gene3D" id="2.30.250.10">
    <property type="entry name" value="Aminopeptidase i, Domain 2"/>
    <property type="match status" value="1"/>
</dbReference>
<dbReference type="Gene3D" id="3.40.525.10">
    <property type="entry name" value="CRAL-TRIO lipid binding domain"/>
    <property type="match status" value="1"/>
</dbReference>
<dbReference type="CDD" id="cd05658">
    <property type="entry name" value="M18_DAP"/>
    <property type="match status" value="1"/>
</dbReference>
<dbReference type="InterPro" id="IPR036865">
    <property type="entry name" value="CRAL-TRIO_dom_sf"/>
</dbReference>
<dbReference type="GO" id="GO:0070006">
    <property type="term" value="F:metalloaminopeptidase activity"/>
    <property type="evidence" value="ECO:0007669"/>
    <property type="project" value="TreeGrafter"/>
</dbReference>
<evidence type="ECO:0000256" key="9">
    <source>
        <dbReference type="ARBA" id="ARBA00022833"/>
    </source>
</evidence>
<keyword evidence="14" id="KW-1185">Reference proteome</keyword>
<dbReference type="Proteomes" id="UP000094455">
    <property type="component" value="Unassembled WGS sequence"/>
</dbReference>
<dbReference type="GO" id="GO:0006508">
    <property type="term" value="P:proteolysis"/>
    <property type="evidence" value="ECO:0007669"/>
    <property type="project" value="UniProtKB-KW"/>
</dbReference>
<dbReference type="STRING" id="763406.A0A1E3NN66"/>
<dbReference type="InterPro" id="IPR023358">
    <property type="entry name" value="Peptidase_M18_dom2"/>
</dbReference>
<dbReference type="Pfam" id="PF04227">
    <property type="entry name" value="Indigoidine_A"/>
    <property type="match status" value="1"/>
</dbReference>